<feature type="transmembrane region" description="Helical" evidence="6">
    <location>
        <begin position="314"/>
        <end position="336"/>
    </location>
</feature>
<dbReference type="Pfam" id="PF07690">
    <property type="entry name" value="MFS_1"/>
    <property type="match status" value="1"/>
</dbReference>
<evidence type="ECO:0000256" key="6">
    <source>
        <dbReference type="SAM" id="Phobius"/>
    </source>
</evidence>
<dbReference type="SUPFAM" id="SSF103473">
    <property type="entry name" value="MFS general substrate transporter"/>
    <property type="match status" value="1"/>
</dbReference>
<dbReference type="AlphaFoldDB" id="M2PQH2"/>
<dbReference type="PANTHER" id="PTHR12778:SF10">
    <property type="entry name" value="MAJOR FACILITATOR SUPERFAMILY DOMAIN-CONTAINING PROTEIN 3"/>
    <property type="match status" value="1"/>
</dbReference>
<evidence type="ECO:0000256" key="1">
    <source>
        <dbReference type="ARBA" id="ARBA00004651"/>
    </source>
</evidence>
<dbReference type="EMBL" id="ANMG01000121">
    <property type="protein sequence ID" value="EMD21760.1"/>
    <property type="molecule type" value="Genomic_DNA"/>
</dbReference>
<dbReference type="PANTHER" id="PTHR12778">
    <property type="entry name" value="SOLUTE CARRIER FAMILY 33 ACETYL-COA TRANSPORTER -RELATED"/>
    <property type="match status" value="1"/>
</dbReference>
<evidence type="ECO:0000313" key="9">
    <source>
        <dbReference type="Proteomes" id="UP000014137"/>
    </source>
</evidence>
<evidence type="ECO:0000259" key="7">
    <source>
        <dbReference type="PROSITE" id="PS50850"/>
    </source>
</evidence>
<evidence type="ECO:0000256" key="2">
    <source>
        <dbReference type="ARBA" id="ARBA00022448"/>
    </source>
</evidence>
<feature type="transmembrane region" description="Helical" evidence="6">
    <location>
        <begin position="107"/>
        <end position="127"/>
    </location>
</feature>
<feature type="transmembrane region" description="Helical" evidence="6">
    <location>
        <begin position="378"/>
        <end position="397"/>
    </location>
</feature>
<evidence type="ECO:0000313" key="8">
    <source>
        <dbReference type="EMBL" id="EMD21760.1"/>
    </source>
</evidence>
<comment type="subcellular location">
    <subcellularLocation>
        <location evidence="1">Cell membrane</location>
        <topology evidence="1">Multi-pass membrane protein</topology>
    </subcellularLocation>
</comment>
<accession>M2PQH2</accession>
<feature type="transmembrane region" description="Helical" evidence="6">
    <location>
        <begin position="289"/>
        <end position="308"/>
    </location>
</feature>
<feature type="transmembrane region" description="Helical" evidence="6">
    <location>
        <begin position="147"/>
        <end position="168"/>
    </location>
</feature>
<name>M2PQH2_9PSEU</name>
<feature type="transmembrane region" description="Helical" evidence="6">
    <location>
        <begin position="217"/>
        <end position="236"/>
    </location>
</feature>
<reference evidence="8 9" key="1">
    <citation type="submission" date="2012-10" db="EMBL/GenBank/DDBJ databases">
        <title>Genome assembly of Amycolatopsis azurea DSM 43854.</title>
        <authorList>
            <person name="Khatri I."/>
            <person name="Kaur I."/>
            <person name="Subramanian S."/>
            <person name="Mayilraj S."/>
        </authorList>
    </citation>
    <scope>NUCLEOTIDE SEQUENCE [LARGE SCALE GENOMIC DNA]</scope>
    <source>
        <strain evidence="8 9">DSM 43854</strain>
    </source>
</reference>
<evidence type="ECO:0000256" key="4">
    <source>
        <dbReference type="ARBA" id="ARBA00022989"/>
    </source>
</evidence>
<dbReference type="GO" id="GO:0022857">
    <property type="term" value="F:transmembrane transporter activity"/>
    <property type="evidence" value="ECO:0007669"/>
    <property type="project" value="InterPro"/>
</dbReference>
<gene>
    <name evidence="8" type="ORF">C791_0929</name>
</gene>
<feature type="transmembrane region" description="Helical" evidence="6">
    <location>
        <begin position="21"/>
        <end position="39"/>
    </location>
</feature>
<dbReference type="Proteomes" id="UP000014137">
    <property type="component" value="Unassembled WGS sequence"/>
</dbReference>
<comment type="caution">
    <text evidence="8">The sequence shown here is derived from an EMBL/GenBank/DDBJ whole genome shotgun (WGS) entry which is preliminary data.</text>
</comment>
<evidence type="ECO:0000256" key="5">
    <source>
        <dbReference type="ARBA" id="ARBA00023136"/>
    </source>
</evidence>
<feature type="transmembrane region" description="Helical" evidence="6">
    <location>
        <begin position="174"/>
        <end position="193"/>
    </location>
</feature>
<keyword evidence="3 6" id="KW-0812">Transmembrane</keyword>
<dbReference type="GO" id="GO:0005886">
    <property type="term" value="C:plasma membrane"/>
    <property type="evidence" value="ECO:0007669"/>
    <property type="project" value="UniProtKB-SubCell"/>
</dbReference>
<sequence length="416" mass="43567">MKSVCENRGRLRRVALLSSCYLVQDIGFSFFFLALVVILRQRGASLEQLALVNLAGFAWAGKFLLGPVVDRWSVRRFGHYRGWLLLTQALMVLALLCLLPLDPVGDLPLVLGVMVVMLIVAGAHDVATNGLAVRLLTPEERGTGSGLQIAAISLSIILGSSGTLLLYAHVGWEAALGVLAAVTALPLVFLLRFREPPGPSASGPASRALLSLVRRPGIARWMLAVVPLYLLGVYSAEALVPAMLVDARWSTSRIAIVQGTLGGLASALAALGTGMLLRRVSRRRALRTFGFVQALLLLFLLPVATGHAGNGFGATVTTLAVILLWAANAAALSTIYSCAMDLARPATAATDLAVQLAVVGVVRLVANASGPALAGQAGYPPLILAGAALTLLGTVAATRWARHHHPHATALHVVAA</sequence>
<feature type="transmembrane region" description="Helical" evidence="6">
    <location>
        <begin position="51"/>
        <end position="70"/>
    </location>
</feature>
<dbReference type="InterPro" id="IPR020846">
    <property type="entry name" value="MFS_dom"/>
</dbReference>
<dbReference type="PROSITE" id="PS50850">
    <property type="entry name" value="MFS"/>
    <property type="match status" value="1"/>
</dbReference>
<dbReference type="PATRIC" id="fig|1238180.3.peg.8520"/>
<proteinExistence type="predicted"/>
<feature type="transmembrane region" description="Helical" evidence="6">
    <location>
        <begin position="256"/>
        <end position="277"/>
    </location>
</feature>
<feature type="transmembrane region" description="Helical" evidence="6">
    <location>
        <begin position="82"/>
        <end position="101"/>
    </location>
</feature>
<evidence type="ECO:0000256" key="3">
    <source>
        <dbReference type="ARBA" id="ARBA00022692"/>
    </source>
</evidence>
<dbReference type="Gene3D" id="1.20.1250.20">
    <property type="entry name" value="MFS general substrate transporter like domains"/>
    <property type="match status" value="1"/>
</dbReference>
<protein>
    <submittedName>
        <fullName evidence="8">Putative transporter</fullName>
    </submittedName>
</protein>
<keyword evidence="2" id="KW-0813">Transport</keyword>
<organism evidence="8 9">
    <name type="scientific">Amycolatopsis azurea DSM 43854</name>
    <dbReference type="NCBI Taxonomy" id="1238180"/>
    <lineage>
        <taxon>Bacteria</taxon>
        <taxon>Bacillati</taxon>
        <taxon>Actinomycetota</taxon>
        <taxon>Actinomycetes</taxon>
        <taxon>Pseudonocardiales</taxon>
        <taxon>Pseudonocardiaceae</taxon>
        <taxon>Amycolatopsis</taxon>
    </lineage>
</organism>
<dbReference type="InterPro" id="IPR004752">
    <property type="entry name" value="AmpG_permease/AT-1"/>
</dbReference>
<feature type="domain" description="Major facilitator superfamily (MFS) profile" evidence="7">
    <location>
        <begin position="13"/>
        <end position="405"/>
    </location>
</feature>
<keyword evidence="4 6" id="KW-1133">Transmembrane helix</keyword>
<dbReference type="InterPro" id="IPR011701">
    <property type="entry name" value="MFS"/>
</dbReference>
<keyword evidence="5 6" id="KW-0472">Membrane</keyword>
<dbReference type="InterPro" id="IPR036259">
    <property type="entry name" value="MFS_trans_sf"/>
</dbReference>
<feature type="transmembrane region" description="Helical" evidence="6">
    <location>
        <begin position="348"/>
        <end position="366"/>
    </location>
</feature>